<dbReference type="GO" id="GO:0009279">
    <property type="term" value="C:cell outer membrane"/>
    <property type="evidence" value="ECO:0007669"/>
    <property type="project" value="UniProtKB-SubCell"/>
</dbReference>
<feature type="signal peptide" evidence="4">
    <location>
        <begin position="1"/>
        <end position="22"/>
    </location>
</feature>
<keyword evidence="2" id="KW-0472">Membrane</keyword>
<keyword evidence="4" id="KW-0732">Signal</keyword>
<evidence type="ECO:0000256" key="3">
    <source>
        <dbReference type="ARBA" id="ARBA00023237"/>
    </source>
</evidence>
<dbReference type="AlphaFoldDB" id="A0A1G7BPW1"/>
<dbReference type="EMBL" id="FMZO01000032">
    <property type="protein sequence ID" value="SDE28962.1"/>
    <property type="molecule type" value="Genomic_DNA"/>
</dbReference>
<evidence type="ECO:0000256" key="4">
    <source>
        <dbReference type="SAM" id="SignalP"/>
    </source>
</evidence>
<dbReference type="NCBIfam" id="TIGR04057">
    <property type="entry name" value="SusC_RagA_signa"/>
    <property type="match status" value="1"/>
</dbReference>
<dbReference type="InterPro" id="IPR023996">
    <property type="entry name" value="TonB-dep_OMP_SusC/RagA"/>
</dbReference>
<dbReference type="STRING" id="1285928.SAMN04487894_1323"/>
<feature type="domain" description="TonB-dependent receptor plug" evidence="5">
    <location>
        <begin position="116"/>
        <end position="214"/>
    </location>
</feature>
<dbReference type="SUPFAM" id="SSF56935">
    <property type="entry name" value="Porins"/>
    <property type="match status" value="1"/>
</dbReference>
<dbReference type="OrthoDB" id="9768177at2"/>
<dbReference type="Gene3D" id="2.60.40.1120">
    <property type="entry name" value="Carboxypeptidase-like, regulatory domain"/>
    <property type="match status" value="1"/>
</dbReference>
<protein>
    <submittedName>
        <fullName evidence="6">TonB-linked outer membrane protein, SusC/RagA family</fullName>
    </submittedName>
</protein>
<dbReference type="SUPFAM" id="SSF49464">
    <property type="entry name" value="Carboxypeptidase regulatory domain-like"/>
    <property type="match status" value="1"/>
</dbReference>
<dbReference type="Gene3D" id="2.170.130.10">
    <property type="entry name" value="TonB-dependent receptor, plug domain"/>
    <property type="match status" value="1"/>
</dbReference>
<dbReference type="InterPro" id="IPR037066">
    <property type="entry name" value="Plug_dom_sf"/>
</dbReference>
<keyword evidence="7" id="KW-1185">Reference proteome</keyword>
<dbReference type="InterPro" id="IPR036942">
    <property type="entry name" value="Beta-barrel_TonB_sf"/>
</dbReference>
<gene>
    <name evidence="6" type="ORF">SAMN04487894_1323</name>
</gene>
<organism evidence="6 7">
    <name type="scientific">Niabella drilacis (strain DSM 25811 / CCM 8410 / CCUG 62505 / LMG 26954 / E90)</name>
    <dbReference type="NCBI Taxonomy" id="1285928"/>
    <lineage>
        <taxon>Bacteria</taxon>
        <taxon>Pseudomonadati</taxon>
        <taxon>Bacteroidota</taxon>
        <taxon>Chitinophagia</taxon>
        <taxon>Chitinophagales</taxon>
        <taxon>Chitinophagaceae</taxon>
        <taxon>Niabella</taxon>
    </lineage>
</organism>
<dbReference type="Pfam" id="PF13715">
    <property type="entry name" value="CarbopepD_reg_2"/>
    <property type="match status" value="1"/>
</dbReference>
<dbReference type="Proteomes" id="UP000198757">
    <property type="component" value="Unassembled WGS sequence"/>
</dbReference>
<dbReference type="NCBIfam" id="TIGR04056">
    <property type="entry name" value="OMP_RagA_SusC"/>
    <property type="match status" value="1"/>
</dbReference>
<evidence type="ECO:0000256" key="2">
    <source>
        <dbReference type="ARBA" id="ARBA00023136"/>
    </source>
</evidence>
<feature type="chain" id="PRO_5011781068" evidence="4">
    <location>
        <begin position="23"/>
        <end position="1034"/>
    </location>
</feature>
<evidence type="ECO:0000259" key="5">
    <source>
        <dbReference type="Pfam" id="PF07715"/>
    </source>
</evidence>
<evidence type="ECO:0000313" key="7">
    <source>
        <dbReference type="Proteomes" id="UP000198757"/>
    </source>
</evidence>
<dbReference type="RefSeq" id="WP_090393588.1">
    <property type="nucleotide sequence ID" value="NZ_FMZO01000032.1"/>
</dbReference>
<sequence length="1034" mass="114140">MSKFSGFLLGLVLFCNLAAAQAGTITGKVVNETEEPLAGATVTVLETGMSTQTDEKGIFSVVANATQQLQVSYIGYETQQQTIGAAQDIRIVMHAENDRKLETVVVTALGLKRQSRSLGYSTQEVKGNTLQTVKGVDVGTSLTGKVSGLMVKNSAEFLSEPELTLRGEKPLLVIDGIPYGNMTLRDVPADDIESINFLKGATASALYGERGGSGAIMITTKRGGSQKGLAVTFNSSTLFEAGYLAIPEMQSRYGRVVNTATNTYVRSADGSWGPPLDGQDVIQWDPVSKTMKAMPFLPTGKDNFKNFQQQGYILNNNLSIVQTGDMGSLRASASWMENKGTYPNARFDKITYSVGGDIKINRFSLSTTLSYNNHASPNTGFNGYTGYDPMYSMLVWGSPDWDIRDYKDYWLVPNEVQNSSYTAGNNNPYFDRYERLHPYKKDIFNGQLTLNYELTDWLKAMVRTGYDTYSNKQEVRVSKGSFQGGGSSKVLAGGTEIWGESQKGSYNIGIGRGFSTNTDAMLMAQKKWSNFSFDGFLGTSVFYKQDEGMEARTQSGLSIPAYYSLKASVGPASVASLISRKQVNSVYGKLGAGWRNLAFIEGTFRNDWASTLSKDTRSFFYPSVAGSFIPSELLPRNNWLSYWKLRGSWTAYRIPADIYDINNVYTIATNQWGSMSSAAFPTSIRPSNIFSEGSATTELGTDLSFLRNRIHLDVALYRKRGFDYIVKAPISPSSGYQNVYTNSGEERTRKGIEISLNATPVKTADFSWNLGLNWSKYATYFTKIDTLYSVNNRSWVDVGKRADYYLINAYQTDPAGNMVFNNGAPTYQPISSIAGYADPDWIWGFNTSFNYKNLSLAVSLDGRVGGLAQSVTEMYMWRSGNHPLSVTEERYLDATRPGTKNYLGQGVKVISGSITYDANNNVVSDTRAFAPNDVYTTYKSYLEGLHKGTAWGGAPSAADLYSTTFLKLREVALTYRLPVAWTQKIHSKGISVAAIGQNLVYWAKQFKYSDIDGGTENFTDPSMRYIGLNIKLDF</sequence>
<accession>A0A1G7BPW1</accession>
<reference evidence="7" key="1">
    <citation type="submission" date="2016-10" db="EMBL/GenBank/DDBJ databases">
        <authorList>
            <person name="Varghese N."/>
            <person name="Submissions S."/>
        </authorList>
    </citation>
    <scope>NUCLEOTIDE SEQUENCE [LARGE SCALE GENOMIC DNA]</scope>
    <source>
        <strain evidence="7">DSM 25811 / CCM 8410 / LMG 26954 / E90</strain>
    </source>
</reference>
<evidence type="ECO:0000313" key="6">
    <source>
        <dbReference type="EMBL" id="SDE28962.1"/>
    </source>
</evidence>
<name>A0A1G7BPW1_NIADE</name>
<proteinExistence type="predicted"/>
<dbReference type="Pfam" id="PF07715">
    <property type="entry name" value="Plug"/>
    <property type="match status" value="1"/>
</dbReference>
<dbReference type="InterPro" id="IPR023997">
    <property type="entry name" value="TonB-dep_OMP_SusC/RagA_CS"/>
</dbReference>
<keyword evidence="3" id="KW-0998">Cell outer membrane</keyword>
<dbReference type="InterPro" id="IPR008969">
    <property type="entry name" value="CarboxyPept-like_regulatory"/>
</dbReference>
<dbReference type="InterPro" id="IPR012910">
    <property type="entry name" value="Plug_dom"/>
</dbReference>
<dbReference type="Gene3D" id="2.40.170.20">
    <property type="entry name" value="TonB-dependent receptor, beta-barrel domain"/>
    <property type="match status" value="1"/>
</dbReference>
<comment type="subcellular location">
    <subcellularLocation>
        <location evidence="1">Cell outer membrane</location>
    </subcellularLocation>
</comment>
<evidence type="ECO:0000256" key="1">
    <source>
        <dbReference type="ARBA" id="ARBA00004442"/>
    </source>
</evidence>